<protein>
    <recommendedName>
        <fullName evidence="3">Zn(2)-C6 fungal-type domain-containing protein</fullName>
    </recommendedName>
</protein>
<dbReference type="PANTHER" id="PTHR38791">
    <property type="entry name" value="ZN(II)2CYS6 TRANSCRIPTION FACTOR (EUROFUNG)-RELATED-RELATED"/>
    <property type="match status" value="1"/>
</dbReference>
<keyword evidence="5" id="KW-1185">Reference proteome</keyword>
<organism evidence="4 5">
    <name type="scientific">Amorphotheca resinae ATCC 22711</name>
    <dbReference type="NCBI Taxonomy" id="857342"/>
    <lineage>
        <taxon>Eukaryota</taxon>
        <taxon>Fungi</taxon>
        <taxon>Dikarya</taxon>
        <taxon>Ascomycota</taxon>
        <taxon>Pezizomycotina</taxon>
        <taxon>Leotiomycetes</taxon>
        <taxon>Helotiales</taxon>
        <taxon>Amorphothecaceae</taxon>
        <taxon>Amorphotheca</taxon>
    </lineage>
</organism>
<evidence type="ECO:0000313" key="4">
    <source>
        <dbReference type="EMBL" id="PSS12984.1"/>
    </source>
</evidence>
<keyword evidence="1" id="KW-0539">Nucleus</keyword>
<dbReference type="OrthoDB" id="5429770at2759"/>
<evidence type="ECO:0000259" key="3">
    <source>
        <dbReference type="PROSITE" id="PS50048"/>
    </source>
</evidence>
<dbReference type="STRING" id="857342.A0A2T3AWD1"/>
<dbReference type="Gene3D" id="4.10.240.10">
    <property type="entry name" value="Zn(2)-C6 fungal-type DNA-binding domain"/>
    <property type="match status" value="1"/>
</dbReference>
<evidence type="ECO:0000256" key="2">
    <source>
        <dbReference type="SAM" id="MobiDB-lite"/>
    </source>
</evidence>
<dbReference type="PANTHER" id="PTHR38791:SF5">
    <property type="entry name" value="TRANSCRIPTION FACTOR DBAG-RELATED"/>
    <property type="match status" value="1"/>
</dbReference>
<dbReference type="Pfam" id="PF11951">
    <property type="entry name" value="Fungal_trans_2"/>
    <property type="match status" value="1"/>
</dbReference>
<proteinExistence type="predicted"/>
<evidence type="ECO:0000256" key="1">
    <source>
        <dbReference type="ARBA" id="ARBA00023242"/>
    </source>
</evidence>
<accession>A0A2T3AWD1</accession>
<dbReference type="SUPFAM" id="SSF57701">
    <property type="entry name" value="Zn2/Cys6 DNA-binding domain"/>
    <property type="match status" value="1"/>
</dbReference>
<dbReference type="InterPro" id="IPR001138">
    <property type="entry name" value="Zn2Cys6_DnaBD"/>
</dbReference>
<dbReference type="InParanoid" id="A0A2T3AWD1"/>
<name>A0A2T3AWD1_AMORE</name>
<gene>
    <name evidence="4" type="ORF">M430DRAFT_106447</name>
</gene>
<dbReference type="EMBL" id="KZ679014">
    <property type="protein sequence ID" value="PSS12984.1"/>
    <property type="molecule type" value="Genomic_DNA"/>
</dbReference>
<dbReference type="InterPro" id="IPR053175">
    <property type="entry name" value="DHMBA_Reg_Transcription_Factor"/>
</dbReference>
<dbReference type="Proteomes" id="UP000241818">
    <property type="component" value="Unassembled WGS sequence"/>
</dbReference>
<dbReference type="GeneID" id="36569164"/>
<evidence type="ECO:0000313" key="5">
    <source>
        <dbReference type="Proteomes" id="UP000241818"/>
    </source>
</evidence>
<dbReference type="SMART" id="SM00066">
    <property type="entry name" value="GAL4"/>
    <property type="match status" value="1"/>
</dbReference>
<sequence>MVYCGKPSKGCRNCRERKIRCDQAVPSCGQCTKANKECPGYRNLLDLAFRDESSSVIRKAKAKARKSSSPPALLPPPRDSKAPPHVEQTSTRIHAPETDLSDVSTDTSSSFAGAPIINCPEAHANSIISLTNSDKNEEAVQSAPAPHFSLLPSAEEVGINCFFSNFVLEPSGPSHGHFSYIPELCRQSGLDGALTASMKAAGLAICANTTKSPELMRQARQGYVTALRKINSALRSPKEAIRDTILLSIMVVSIFENLAGSNRLSLKAWTEHINGATALLILRGPSQLRTAAGYGLFINVSSQLLISCVLRDIPMPPQLMKLRLEAFSLLPSDPGLQFAKIMDEFTAFRAAITNRTLTDNEAIIAQASIFDSRIASIFAKPLSGWLYETVHTDADPEIIWNGAYDIYYDQWVAQMWNWMRACRIMINEIIRSRLLQGFESIPPRFTTPEYTAKFQHSTEVLINMRDDVLRSIPQHIGYVTRKPFPYPISPPYTSSPGTIFGDVFSDTSFNEFLNGIPSPQTPSSPPRMQPAPGIGGYHLLWPLHVCGVSQVSTPAVHKYVLRWMRYVGDTMGINSLANILAATQLMNEQRIQGQGQHQPLDPLAPGEHMYQ</sequence>
<feature type="domain" description="Zn(2)-C6 fungal-type" evidence="3">
    <location>
        <begin position="10"/>
        <end position="38"/>
    </location>
</feature>
<dbReference type="InterPro" id="IPR036864">
    <property type="entry name" value="Zn2-C6_fun-type_DNA-bd_sf"/>
</dbReference>
<feature type="region of interest" description="Disordered" evidence="2">
    <location>
        <begin position="591"/>
        <end position="611"/>
    </location>
</feature>
<feature type="region of interest" description="Disordered" evidence="2">
    <location>
        <begin position="58"/>
        <end position="106"/>
    </location>
</feature>
<dbReference type="PROSITE" id="PS00463">
    <property type="entry name" value="ZN2_CY6_FUNGAL_1"/>
    <property type="match status" value="1"/>
</dbReference>
<dbReference type="Pfam" id="PF00172">
    <property type="entry name" value="Zn_clus"/>
    <property type="match status" value="1"/>
</dbReference>
<dbReference type="CDD" id="cd00067">
    <property type="entry name" value="GAL4"/>
    <property type="match status" value="1"/>
</dbReference>
<dbReference type="InterPro" id="IPR021858">
    <property type="entry name" value="Fun_TF"/>
</dbReference>
<dbReference type="GO" id="GO:0008270">
    <property type="term" value="F:zinc ion binding"/>
    <property type="evidence" value="ECO:0007669"/>
    <property type="project" value="InterPro"/>
</dbReference>
<dbReference type="RefSeq" id="XP_024718975.1">
    <property type="nucleotide sequence ID" value="XM_024861083.1"/>
</dbReference>
<dbReference type="GO" id="GO:0000981">
    <property type="term" value="F:DNA-binding transcription factor activity, RNA polymerase II-specific"/>
    <property type="evidence" value="ECO:0007669"/>
    <property type="project" value="InterPro"/>
</dbReference>
<dbReference type="AlphaFoldDB" id="A0A2T3AWD1"/>
<reference evidence="4 5" key="1">
    <citation type="journal article" date="2018" name="New Phytol.">
        <title>Comparative genomics and transcriptomics depict ericoid mycorrhizal fungi as versatile saprotrophs and plant mutualists.</title>
        <authorList>
            <person name="Martino E."/>
            <person name="Morin E."/>
            <person name="Grelet G.A."/>
            <person name="Kuo A."/>
            <person name="Kohler A."/>
            <person name="Daghino S."/>
            <person name="Barry K.W."/>
            <person name="Cichocki N."/>
            <person name="Clum A."/>
            <person name="Dockter R.B."/>
            <person name="Hainaut M."/>
            <person name="Kuo R.C."/>
            <person name="LaButti K."/>
            <person name="Lindahl B.D."/>
            <person name="Lindquist E.A."/>
            <person name="Lipzen A."/>
            <person name="Khouja H.R."/>
            <person name="Magnuson J."/>
            <person name="Murat C."/>
            <person name="Ohm R.A."/>
            <person name="Singer S.W."/>
            <person name="Spatafora J.W."/>
            <person name="Wang M."/>
            <person name="Veneault-Fourrey C."/>
            <person name="Henrissat B."/>
            <person name="Grigoriev I.V."/>
            <person name="Martin F.M."/>
            <person name="Perotto S."/>
        </authorList>
    </citation>
    <scope>NUCLEOTIDE SEQUENCE [LARGE SCALE GENOMIC DNA]</scope>
    <source>
        <strain evidence="4 5">ATCC 22711</strain>
    </source>
</reference>
<dbReference type="PROSITE" id="PS50048">
    <property type="entry name" value="ZN2_CY6_FUNGAL_2"/>
    <property type="match status" value="1"/>
</dbReference>